<protein>
    <submittedName>
        <fullName evidence="4">ANTAR domain-containing protein</fullName>
    </submittedName>
</protein>
<keyword evidence="5" id="KW-1185">Reference proteome</keyword>
<dbReference type="InterPro" id="IPR011006">
    <property type="entry name" value="CheY-like_superfamily"/>
</dbReference>
<feature type="domain" description="ANTAR" evidence="3">
    <location>
        <begin position="123"/>
        <end position="184"/>
    </location>
</feature>
<accession>A0ABT3ZTN0</accession>
<dbReference type="Gene3D" id="1.10.10.10">
    <property type="entry name" value="Winged helix-like DNA-binding domain superfamily/Winged helix DNA-binding domain"/>
    <property type="match status" value="1"/>
</dbReference>
<gene>
    <name evidence="4" type="ORF">OVY01_18920</name>
</gene>
<keyword evidence="1" id="KW-0597">Phosphoprotein</keyword>
<dbReference type="EMBL" id="JAPMXC010000010">
    <property type="protein sequence ID" value="MCY0389223.1"/>
    <property type="molecule type" value="Genomic_DNA"/>
</dbReference>
<dbReference type="InterPro" id="IPR036388">
    <property type="entry name" value="WH-like_DNA-bd_sf"/>
</dbReference>
<dbReference type="Gene3D" id="3.40.50.2300">
    <property type="match status" value="1"/>
</dbReference>
<dbReference type="InterPro" id="IPR001789">
    <property type="entry name" value="Sig_transdc_resp-reg_receiver"/>
</dbReference>
<evidence type="ECO:0000259" key="3">
    <source>
        <dbReference type="PROSITE" id="PS50921"/>
    </source>
</evidence>
<dbReference type="PANTHER" id="PTHR43367:SF1">
    <property type="entry name" value="TWO-COMPONENT RESPONSE REGULATOR-LIKE APRR6-RELATED"/>
    <property type="match status" value="1"/>
</dbReference>
<sequence>MLRVLLAVDTDRSIAGMRDALQRAGYDVIAEVASARALLRAVETERPDVVIIDTESPARDTLEQLAAMNSAAPRPVVMFSGTGNAAIIRAAVSAGVTAYVVDGLAPERLAPILEVARARFDEESRLRQRLADAEQRLADRKLIERAKGIVMARRGLTEDAAFELMRNKAMQQGLTIADIARQLIAVSDLLS</sequence>
<dbReference type="RefSeq" id="WP_267849126.1">
    <property type="nucleotide sequence ID" value="NZ_JAPMXC010000010.1"/>
</dbReference>
<dbReference type="PIRSF" id="PIRSF036382">
    <property type="entry name" value="RR_antiterm"/>
    <property type="match status" value="1"/>
</dbReference>
<dbReference type="PROSITE" id="PS50921">
    <property type="entry name" value="ANTAR"/>
    <property type="match status" value="1"/>
</dbReference>
<dbReference type="SMART" id="SM00448">
    <property type="entry name" value="REC"/>
    <property type="match status" value="1"/>
</dbReference>
<dbReference type="PANTHER" id="PTHR43367">
    <property type="match status" value="1"/>
</dbReference>
<evidence type="ECO:0000259" key="2">
    <source>
        <dbReference type="PROSITE" id="PS50110"/>
    </source>
</evidence>
<proteinExistence type="predicted"/>
<evidence type="ECO:0000256" key="1">
    <source>
        <dbReference type="PROSITE-ProRule" id="PRU00169"/>
    </source>
</evidence>
<dbReference type="PROSITE" id="PS50110">
    <property type="entry name" value="RESPONSE_REGULATORY"/>
    <property type="match status" value="1"/>
</dbReference>
<evidence type="ECO:0000313" key="5">
    <source>
        <dbReference type="Proteomes" id="UP001082899"/>
    </source>
</evidence>
<dbReference type="Pfam" id="PF03861">
    <property type="entry name" value="ANTAR"/>
    <property type="match status" value="1"/>
</dbReference>
<comment type="caution">
    <text evidence="4">The sequence shown here is derived from an EMBL/GenBank/DDBJ whole genome shotgun (WGS) entry which is preliminary data.</text>
</comment>
<dbReference type="SMART" id="SM01012">
    <property type="entry name" value="ANTAR"/>
    <property type="match status" value="1"/>
</dbReference>
<dbReference type="Pfam" id="PF00072">
    <property type="entry name" value="Response_reg"/>
    <property type="match status" value="1"/>
</dbReference>
<evidence type="ECO:0000313" key="4">
    <source>
        <dbReference type="EMBL" id="MCY0389223.1"/>
    </source>
</evidence>
<feature type="domain" description="Response regulatory" evidence="2">
    <location>
        <begin position="3"/>
        <end position="117"/>
    </location>
</feature>
<dbReference type="InterPro" id="IPR005561">
    <property type="entry name" value="ANTAR"/>
</dbReference>
<name>A0ABT3ZTN0_9BURK</name>
<dbReference type="InterPro" id="IPR008327">
    <property type="entry name" value="Sig_transdc_resp-reg_antiterm"/>
</dbReference>
<feature type="modified residue" description="4-aspartylphosphate" evidence="1">
    <location>
        <position position="53"/>
    </location>
</feature>
<dbReference type="SUPFAM" id="SSF52172">
    <property type="entry name" value="CheY-like"/>
    <property type="match status" value="1"/>
</dbReference>
<dbReference type="Proteomes" id="UP001082899">
    <property type="component" value="Unassembled WGS sequence"/>
</dbReference>
<reference evidence="4" key="1">
    <citation type="submission" date="2022-11" db="EMBL/GenBank/DDBJ databases">
        <title>Robbsia betulipollinis sp. nov., isolated from pollen of birch (Betula pendula).</title>
        <authorList>
            <person name="Shi H."/>
            <person name="Ambika Manirajan B."/>
            <person name="Ratering S."/>
            <person name="Geissler-Plaum R."/>
            <person name="Schnell S."/>
        </authorList>
    </citation>
    <scope>NUCLEOTIDE SEQUENCE</scope>
    <source>
        <strain evidence="4">Bb-Pol-6</strain>
    </source>
</reference>
<organism evidence="4 5">
    <name type="scientific">Robbsia betulipollinis</name>
    <dbReference type="NCBI Taxonomy" id="2981849"/>
    <lineage>
        <taxon>Bacteria</taxon>
        <taxon>Pseudomonadati</taxon>
        <taxon>Pseudomonadota</taxon>
        <taxon>Betaproteobacteria</taxon>
        <taxon>Burkholderiales</taxon>
        <taxon>Burkholderiaceae</taxon>
        <taxon>Robbsia</taxon>
    </lineage>
</organism>